<organism evidence="1 2">
    <name type="scientific">Aggregatimonas sangjinii</name>
    <dbReference type="NCBI Taxonomy" id="2583587"/>
    <lineage>
        <taxon>Bacteria</taxon>
        <taxon>Pseudomonadati</taxon>
        <taxon>Bacteroidota</taxon>
        <taxon>Flavobacteriia</taxon>
        <taxon>Flavobacteriales</taxon>
        <taxon>Flavobacteriaceae</taxon>
        <taxon>Aggregatimonas</taxon>
    </lineage>
</organism>
<sequence>MQRLFFYGVLLVLVISCKQEKKEVAQEVVSTFEIDNTAWPKKVAIDSKVKPIIVDWKEFDALEDSFDALYTVENTEDLTLVIEDLEVKQKALAKSRFPKEFDLPQIKGRLTLFNTFLLKVKGDLYYRLDVQDSVLEMINAYNALRNQFTIIVNNTLDKNLILEE</sequence>
<reference evidence="1 2" key="1">
    <citation type="submission" date="2019-05" db="EMBL/GenBank/DDBJ databases">
        <title>Genome sequencing of F202Z8.</title>
        <authorList>
            <person name="Kwon Y.M."/>
        </authorList>
    </citation>
    <scope>NUCLEOTIDE SEQUENCE [LARGE SCALE GENOMIC DNA]</scope>
    <source>
        <strain evidence="1 2">F202Z8</strain>
    </source>
</reference>
<dbReference type="PROSITE" id="PS51257">
    <property type="entry name" value="PROKAR_LIPOPROTEIN"/>
    <property type="match status" value="1"/>
</dbReference>
<evidence type="ECO:0000313" key="2">
    <source>
        <dbReference type="Proteomes" id="UP000310017"/>
    </source>
</evidence>
<evidence type="ECO:0000313" key="1">
    <source>
        <dbReference type="EMBL" id="QCX01510.1"/>
    </source>
</evidence>
<dbReference type="OrthoDB" id="1443520at2"/>
<name>A0A5B7SXQ5_9FLAO</name>
<dbReference type="EMBL" id="CP040710">
    <property type="protein sequence ID" value="QCX01510.1"/>
    <property type="molecule type" value="Genomic_DNA"/>
</dbReference>
<dbReference type="RefSeq" id="WP_138853847.1">
    <property type="nucleotide sequence ID" value="NZ_CP040710.1"/>
</dbReference>
<dbReference type="KEGG" id="asag:FGM00_15860"/>
<protein>
    <submittedName>
        <fullName evidence="1">Uncharacterized protein</fullName>
    </submittedName>
</protein>
<accession>A0A5B7SXQ5</accession>
<gene>
    <name evidence="1" type="ORF">FGM00_15860</name>
</gene>
<keyword evidence="2" id="KW-1185">Reference proteome</keyword>
<dbReference type="Proteomes" id="UP000310017">
    <property type="component" value="Chromosome"/>
</dbReference>
<dbReference type="AlphaFoldDB" id="A0A5B7SXQ5"/>
<proteinExistence type="predicted"/>